<evidence type="ECO:0000256" key="9">
    <source>
        <dbReference type="ARBA" id="ARBA00022989"/>
    </source>
</evidence>
<evidence type="ECO:0000256" key="2">
    <source>
        <dbReference type="ARBA" id="ARBA00006474"/>
    </source>
</evidence>
<evidence type="ECO:0000259" key="18">
    <source>
        <dbReference type="PROSITE" id="PS50901"/>
    </source>
</evidence>
<dbReference type="OrthoDB" id="9807790at2"/>
<feature type="binding site" evidence="15">
    <location>
        <begin position="451"/>
        <end position="458"/>
    </location>
    <ligand>
        <name>ATP</name>
        <dbReference type="ChEBI" id="CHEBI:30616"/>
    </ligand>
</feature>
<keyword evidence="3" id="KW-1003">Cell membrane</keyword>
<dbReference type="AlphaFoldDB" id="A0A419TAK2"/>
<dbReference type="InterPro" id="IPR036390">
    <property type="entry name" value="WH_DNA-bd_sf"/>
</dbReference>
<evidence type="ECO:0000256" key="1">
    <source>
        <dbReference type="ARBA" id="ARBA00004651"/>
    </source>
</evidence>
<dbReference type="InterPro" id="IPR018541">
    <property type="entry name" value="Ftsk_gamma"/>
</dbReference>
<dbReference type="GO" id="GO:0003677">
    <property type="term" value="F:DNA binding"/>
    <property type="evidence" value="ECO:0007669"/>
    <property type="project" value="UniProtKB-KW"/>
</dbReference>
<evidence type="ECO:0000256" key="10">
    <source>
        <dbReference type="ARBA" id="ARBA00023125"/>
    </source>
</evidence>
<dbReference type="Pfam" id="PF01580">
    <property type="entry name" value="FtsK_SpoIIIE"/>
    <property type="match status" value="1"/>
</dbReference>
<gene>
    <name evidence="19" type="ORF">BET03_01275</name>
</gene>
<keyword evidence="11 17" id="KW-0472">Membrane</keyword>
<evidence type="ECO:0000256" key="8">
    <source>
        <dbReference type="ARBA" id="ARBA00022840"/>
    </source>
</evidence>
<dbReference type="SUPFAM" id="SSF52540">
    <property type="entry name" value="P-loop containing nucleoside triphosphate hydrolases"/>
    <property type="match status" value="1"/>
</dbReference>
<dbReference type="SMART" id="SM00843">
    <property type="entry name" value="Ftsk_gamma"/>
    <property type="match status" value="1"/>
</dbReference>
<organism evidence="19 20">
    <name type="scientific">Thermohalobacter berrensis</name>
    <dbReference type="NCBI Taxonomy" id="99594"/>
    <lineage>
        <taxon>Bacteria</taxon>
        <taxon>Bacillati</taxon>
        <taxon>Bacillota</taxon>
        <taxon>Tissierellia</taxon>
        <taxon>Tissierellales</taxon>
        <taxon>Thermohalobacteraceae</taxon>
        <taxon>Thermohalobacter</taxon>
    </lineage>
</organism>
<evidence type="ECO:0000256" key="6">
    <source>
        <dbReference type="ARBA" id="ARBA00022741"/>
    </source>
</evidence>
<evidence type="ECO:0000256" key="12">
    <source>
        <dbReference type="ARBA" id="ARBA00023306"/>
    </source>
</evidence>
<dbReference type="Gene3D" id="3.30.980.40">
    <property type="match status" value="1"/>
</dbReference>
<dbReference type="PROSITE" id="PS50901">
    <property type="entry name" value="FTSK"/>
    <property type="match status" value="1"/>
</dbReference>
<feature type="transmembrane region" description="Helical" evidence="17">
    <location>
        <begin position="20"/>
        <end position="39"/>
    </location>
</feature>
<feature type="transmembrane region" description="Helical" evidence="17">
    <location>
        <begin position="92"/>
        <end position="111"/>
    </location>
</feature>
<dbReference type="SUPFAM" id="SSF46785">
    <property type="entry name" value="Winged helix' DNA-binding domain"/>
    <property type="match status" value="1"/>
</dbReference>
<evidence type="ECO:0000256" key="14">
    <source>
        <dbReference type="ARBA" id="ARBA00025923"/>
    </source>
</evidence>
<evidence type="ECO:0000256" key="15">
    <source>
        <dbReference type="PROSITE-ProRule" id="PRU00289"/>
    </source>
</evidence>
<evidence type="ECO:0000256" key="16">
    <source>
        <dbReference type="SAM" id="MobiDB-lite"/>
    </source>
</evidence>
<evidence type="ECO:0000313" key="20">
    <source>
        <dbReference type="Proteomes" id="UP000284177"/>
    </source>
</evidence>
<feature type="transmembrane region" description="Helical" evidence="17">
    <location>
        <begin position="59"/>
        <end position="80"/>
    </location>
</feature>
<feature type="domain" description="FtsK" evidence="18">
    <location>
        <begin position="434"/>
        <end position="625"/>
    </location>
</feature>
<dbReference type="EMBL" id="MCIB01000001">
    <property type="protein sequence ID" value="RKD34491.1"/>
    <property type="molecule type" value="Genomic_DNA"/>
</dbReference>
<keyword evidence="4 19" id="KW-0132">Cell division</keyword>
<feature type="transmembrane region" description="Helical" evidence="17">
    <location>
        <begin position="131"/>
        <end position="150"/>
    </location>
</feature>
<dbReference type="GO" id="GO:0007059">
    <property type="term" value="P:chromosome segregation"/>
    <property type="evidence" value="ECO:0007669"/>
    <property type="project" value="UniProtKB-KW"/>
</dbReference>
<keyword evidence="12" id="KW-0131">Cell cycle</keyword>
<keyword evidence="8 15" id="KW-0067">ATP-binding</keyword>
<dbReference type="PANTHER" id="PTHR22683">
    <property type="entry name" value="SPORULATION PROTEIN RELATED"/>
    <property type="match status" value="1"/>
</dbReference>
<evidence type="ECO:0000256" key="3">
    <source>
        <dbReference type="ARBA" id="ARBA00022475"/>
    </source>
</evidence>
<evidence type="ECO:0000256" key="17">
    <source>
        <dbReference type="SAM" id="Phobius"/>
    </source>
</evidence>
<dbReference type="InterPro" id="IPR041027">
    <property type="entry name" value="FtsK_alpha"/>
</dbReference>
<keyword evidence="20" id="KW-1185">Reference proteome</keyword>
<accession>A0A419TAK2</accession>
<feature type="region of interest" description="Disordered" evidence="16">
    <location>
        <begin position="211"/>
        <end position="230"/>
    </location>
</feature>
<reference evidence="19 20" key="1">
    <citation type="submission" date="2016-08" db="EMBL/GenBank/DDBJ databases">
        <title>Novel Firmicutes and Novel Genomes.</title>
        <authorList>
            <person name="Poppleton D.I."/>
            <person name="Gribaldo S."/>
        </authorList>
    </citation>
    <scope>NUCLEOTIDE SEQUENCE [LARGE SCALE GENOMIC DNA]</scope>
    <source>
        <strain evidence="19 20">CTT3</strain>
    </source>
</reference>
<dbReference type="Pfam" id="PF17854">
    <property type="entry name" value="FtsK_alpha"/>
    <property type="match status" value="1"/>
</dbReference>
<name>A0A419TAK2_9FIRM</name>
<feature type="transmembrane region" description="Helical" evidence="17">
    <location>
        <begin position="157"/>
        <end position="176"/>
    </location>
</feature>
<keyword evidence="9 17" id="KW-1133">Transmembrane helix</keyword>
<comment type="similarity">
    <text evidence="2">Belongs to the FtsK/SpoIIIE/SftA family.</text>
</comment>
<dbReference type="GO" id="GO:0051301">
    <property type="term" value="P:cell division"/>
    <property type="evidence" value="ECO:0007669"/>
    <property type="project" value="UniProtKB-KW"/>
</dbReference>
<dbReference type="RefSeq" id="WP_120166443.1">
    <property type="nucleotide sequence ID" value="NZ_MCIB01000001.1"/>
</dbReference>
<keyword evidence="7" id="KW-0159">Chromosome partition</keyword>
<dbReference type="PANTHER" id="PTHR22683:SF41">
    <property type="entry name" value="DNA TRANSLOCASE FTSK"/>
    <property type="match status" value="1"/>
</dbReference>
<dbReference type="Gene3D" id="1.10.10.10">
    <property type="entry name" value="Winged helix-like DNA-binding domain superfamily/Winged helix DNA-binding domain"/>
    <property type="match status" value="1"/>
</dbReference>
<dbReference type="InterPro" id="IPR003593">
    <property type="entry name" value="AAA+_ATPase"/>
</dbReference>
<evidence type="ECO:0000256" key="13">
    <source>
        <dbReference type="ARBA" id="ARBA00024986"/>
    </source>
</evidence>
<dbReference type="Pfam" id="PF09397">
    <property type="entry name" value="FtsK_gamma"/>
    <property type="match status" value="1"/>
</dbReference>
<evidence type="ECO:0000256" key="11">
    <source>
        <dbReference type="ARBA" id="ARBA00023136"/>
    </source>
</evidence>
<evidence type="ECO:0000313" key="19">
    <source>
        <dbReference type="EMBL" id="RKD34491.1"/>
    </source>
</evidence>
<dbReference type="InterPro" id="IPR050206">
    <property type="entry name" value="FtsK/SpoIIIE/SftA"/>
</dbReference>
<dbReference type="InterPro" id="IPR002543">
    <property type="entry name" value="FtsK_dom"/>
</dbReference>
<dbReference type="Proteomes" id="UP000284177">
    <property type="component" value="Unassembled WGS sequence"/>
</dbReference>
<comment type="caution">
    <text evidence="19">The sequence shown here is derived from an EMBL/GenBank/DDBJ whole genome shotgun (WGS) entry which is preliminary data.</text>
</comment>
<dbReference type="CDD" id="cd01127">
    <property type="entry name" value="TrwB_TraG_TraD_VirD4"/>
    <property type="match status" value="1"/>
</dbReference>
<dbReference type="SMART" id="SM00382">
    <property type="entry name" value="AAA"/>
    <property type="match status" value="1"/>
</dbReference>
<comment type="subcellular location">
    <subcellularLocation>
        <location evidence="1">Cell membrane</location>
        <topology evidence="1">Multi-pass membrane protein</topology>
    </subcellularLocation>
</comment>
<evidence type="ECO:0000256" key="4">
    <source>
        <dbReference type="ARBA" id="ARBA00022618"/>
    </source>
</evidence>
<dbReference type="InterPro" id="IPR027417">
    <property type="entry name" value="P-loop_NTPase"/>
</dbReference>
<keyword evidence="10" id="KW-0238">DNA-binding</keyword>
<protein>
    <submittedName>
        <fullName evidence="19">Cell division protein FtsK</fullName>
    </submittedName>
</protein>
<dbReference type="Pfam" id="PF13491">
    <property type="entry name" value="FtsK_4TM"/>
    <property type="match status" value="1"/>
</dbReference>
<evidence type="ECO:0000256" key="7">
    <source>
        <dbReference type="ARBA" id="ARBA00022829"/>
    </source>
</evidence>
<dbReference type="InterPro" id="IPR025199">
    <property type="entry name" value="FtsK_4TM"/>
</dbReference>
<dbReference type="GO" id="GO:0005886">
    <property type="term" value="C:plasma membrane"/>
    <property type="evidence" value="ECO:0007669"/>
    <property type="project" value="UniProtKB-SubCell"/>
</dbReference>
<sequence length="766" mass="85104">MAKFKKKSKRKRKKNRNKEINKEVVGISIISAGILALVSMHSQSTGFIGIIIRNKFMELAGIGGYIIPYLILLTGILVILDRLDLYKSNKVVNLFIIFSGILTIMHIRLFPDNLEINFIDKVKLSIEYGKEALGGGLIGAIFSHGLLRLFGKIGSYIIVLSAILISFLVFTGISIVDILKNISMRLVEILKIGFEAVKEFIYIDTENNQKKDKPKKKKRKNKNQLENKDETNTELDEKIKILDFTKDINKNEDTDNKENTEINFQKINKSDSKISKESKKEASITSIQIVNEGNMENYELPNLELLDKTEKKSNKNEKKHILNNAKKLEQTFSNFGIKAKVIQISKGPTITRYELQPAPGVKVSKIVNLADDIALSLAASDIRIEAPIPGKSAIGIEVPNKEKLTVSLREVLESKEYMNIDSKIPFALGKDIAGQSMVANIEKMPHLLIAGATGSGKSVCINTLITSILYKARPNEVKLLMIDPKVVELSIYNGIPHLLIPVVTDPRKAASALNWAVQEMTRRYKLFADNGVRDISSFNSNIASNSDVERLPQIVLIIDELADLMMVSPGEVEDSICRLAQMARAAGIHLIIATQRPSVDVITGTIKANIPSRISFAVSSLADSRTILDMGGAEKLLGKGDMLYYPVGASKPKRIQGAFISEKEVEKIVNFLKAQGNTKYEEEVIDNIEKNVNTDNEDCDELLSKAIELVVEEGQASISYLQRKLRIGYARAARLMDEMEERGIVGGHEGSKPRKVLVTKEDIGIS</sequence>
<feature type="compositionally biased region" description="Basic residues" evidence="16">
    <location>
        <begin position="212"/>
        <end position="222"/>
    </location>
</feature>
<dbReference type="Gene3D" id="3.40.50.300">
    <property type="entry name" value="P-loop containing nucleotide triphosphate hydrolases"/>
    <property type="match status" value="1"/>
</dbReference>
<keyword evidence="6 15" id="KW-0547">Nucleotide-binding</keyword>
<comment type="subunit">
    <text evidence="14">Homohexamer. Forms a ring that surrounds DNA.</text>
</comment>
<dbReference type="GO" id="GO:0005524">
    <property type="term" value="F:ATP binding"/>
    <property type="evidence" value="ECO:0007669"/>
    <property type="project" value="UniProtKB-UniRule"/>
</dbReference>
<dbReference type="InterPro" id="IPR036388">
    <property type="entry name" value="WH-like_DNA-bd_sf"/>
</dbReference>
<evidence type="ECO:0000256" key="5">
    <source>
        <dbReference type="ARBA" id="ARBA00022692"/>
    </source>
</evidence>
<proteinExistence type="inferred from homology"/>
<keyword evidence="5 17" id="KW-0812">Transmembrane</keyword>
<comment type="function">
    <text evidence="13">Essential cell division protein that coordinates cell division and chromosome segregation. The N-terminus is involved in assembly of the cell-division machinery. The C-terminus functions as a DNA motor that moves dsDNA in an ATP-dependent manner towards the dif recombination site, which is located within the replication terminus region. Required for activation of the Xer recombinase, allowing activation of chromosome unlinking by recombination.</text>
</comment>